<evidence type="ECO:0000313" key="6">
    <source>
        <dbReference type="Proteomes" id="UP000070414"/>
    </source>
</evidence>
<comment type="caution">
    <text evidence="5">The sequence shown here is derived from an EMBL/GenBank/DDBJ whole genome shotgun (WGS) entry which is preliminary data.</text>
</comment>
<feature type="domain" description="ABC transporter" evidence="4">
    <location>
        <begin position="3"/>
        <end position="244"/>
    </location>
</feature>
<dbReference type="EMBL" id="LHXS01000056">
    <property type="protein sequence ID" value="KXA96571.1"/>
    <property type="molecule type" value="Genomic_DNA"/>
</dbReference>
<dbReference type="PROSITE" id="PS50893">
    <property type="entry name" value="ABC_TRANSPORTER_2"/>
    <property type="match status" value="1"/>
</dbReference>
<keyword evidence="1" id="KW-0813">Transport</keyword>
<dbReference type="GO" id="GO:0005524">
    <property type="term" value="F:ATP binding"/>
    <property type="evidence" value="ECO:0007669"/>
    <property type="project" value="UniProtKB-KW"/>
</dbReference>
<evidence type="ECO:0000256" key="1">
    <source>
        <dbReference type="ARBA" id="ARBA00022448"/>
    </source>
</evidence>
<dbReference type="GO" id="GO:0016887">
    <property type="term" value="F:ATP hydrolysis activity"/>
    <property type="evidence" value="ECO:0007669"/>
    <property type="project" value="InterPro"/>
</dbReference>
<protein>
    <recommendedName>
        <fullName evidence="4">ABC transporter domain-containing protein</fullName>
    </recommendedName>
</protein>
<dbReference type="Pfam" id="PF00005">
    <property type="entry name" value="ABC_tran"/>
    <property type="match status" value="1"/>
</dbReference>
<dbReference type="InterPro" id="IPR027417">
    <property type="entry name" value="P-loop_NTPase"/>
</dbReference>
<dbReference type="Gene3D" id="3.40.50.300">
    <property type="entry name" value="P-loop containing nucleotide triphosphate hydrolases"/>
    <property type="match status" value="1"/>
</dbReference>
<keyword evidence="6" id="KW-1185">Reference proteome</keyword>
<dbReference type="CDD" id="cd03293">
    <property type="entry name" value="ABC_NrtD_SsuB_transporters"/>
    <property type="match status" value="1"/>
</dbReference>
<dbReference type="SUPFAM" id="SSF52540">
    <property type="entry name" value="P-loop containing nucleoside triphosphate hydrolases"/>
    <property type="match status" value="1"/>
</dbReference>
<sequence length="259" mass="29745">MAVNVEGLVKKFPRSGENSPLTVFNSIDLSVPRGEFVCIVGPSGCGKSTLLNIINGIEPPTEAEKLLVLGEDVKNNPVIARKKMSFVFQKPQLLEWRTLRENILFALKGLNIQPPEKWESLTEKYLREVGLEDYMDYYPNQTSGGMQQRASIARAWANEPDVFLMDEPFSHLDEITARNMRKSLIDLWTKEKERKTIIFVTHDMNEAVRLADRVLMMSPTPSEIIDEKEVNIDRPRKPEEEDVYKITRELTSLFYKQAI</sequence>
<proteinExistence type="predicted"/>
<gene>
    <name evidence="5" type="ORF">AKJ38_03055</name>
</gene>
<dbReference type="PANTHER" id="PTHR42788">
    <property type="entry name" value="TAURINE IMPORT ATP-BINDING PROTEIN-RELATED"/>
    <property type="match status" value="1"/>
</dbReference>
<dbReference type="Proteomes" id="UP000070414">
    <property type="component" value="Unassembled WGS sequence"/>
</dbReference>
<dbReference type="PANTHER" id="PTHR42788:SF13">
    <property type="entry name" value="ALIPHATIC SULFONATES IMPORT ATP-BINDING PROTEIN SSUB"/>
    <property type="match status" value="1"/>
</dbReference>
<keyword evidence="3" id="KW-0067">ATP-binding</keyword>
<reference evidence="5 6" key="1">
    <citation type="journal article" date="2016" name="Sci. Rep.">
        <title>Metabolic traits of an uncultured archaeal lineage -MSBL1- from brine pools of the Red Sea.</title>
        <authorList>
            <person name="Mwirichia R."/>
            <person name="Alam I."/>
            <person name="Rashid M."/>
            <person name="Vinu M."/>
            <person name="Ba-Alawi W."/>
            <person name="Anthony Kamau A."/>
            <person name="Kamanda Ngugi D."/>
            <person name="Goker M."/>
            <person name="Klenk H.P."/>
            <person name="Bajic V."/>
            <person name="Stingl U."/>
        </authorList>
    </citation>
    <scope>NUCLEOTIDE SEQUENCE [LARGE SCALE GENOMIC DNA]</scope>
    <source>
        <strain evidence="5">SCGC-AAA259I14</strain>
    </source>
</reference>
<dbReference type="SMART" id="SM00382">
    <property type="entry name" value="AAA"/>
    <property type="match status" value="1"/>
</dbReference>
<evidence type="ECO:0000256" key="2">
    <source>
        <dbReference type="ARBA" id="ARBA00022741"/>
    </source>
</evidence>
<dbReference type="AlphaFoldDB" id="A0A133UQR1"/>
<evidence type="ECO:0000259" key="4">
    <source>
        <dbReference type="PROSITE" id="PS50893"/>
    </source>
</evidence>
<keyword evidence="2" id="KW-0547">Nucleotide-binding</keyword>
<dbReference type="InterPro" id="IPR003439">
    <property type="entry name" value="ABC_transporter-like_ATP-bd"/>
</dbReference>
<dbReference type="InterPro" id="IPR050166">
    <property type="entry name" value="ABC_transporter_ATP-bind"/>
</dbReference>
<evidence type="ECO:0000256" key="3">
    <source>
        <dbReference type="ARBA" id="ARBA00022840"/>
    </source>
</evidence>
<organism evidence="5 6">
    <name type="scientific">candidate division MSBL1 archaeon SCGC-AAA259I14</name>
    <dbReference type="NCBI Taxonomy" id="1698268"/>
    <lineage>
        <taxon>Archaea</taxon>
        <taxon>Methanobacteriati</taxon>
        <taxon>Methanobacteriota</taxon>
        <taxon>candidate division MSBL1</taxon>
    </lineage>
</organism>
<evidence type="ECO:0000313" key="5">
    <source>
        <dbReference type="EMBL" id="KXA96571.1"/>
    </source>
</evidence>
<dbReference type="InterPro" id="IPR003593">
    <property type="entry name" value="AAA+_ATPase"/>
</dbReference>
<accession>A0A133UQR1</accession>
<name>A0A133UQR1_9EURY</name>